<dbReference type="Gene3D" id="3.40.50.1820">
    <property type="entry name" value="alpha/beta hydrolase"/>
    <property type="match status" value="1"/>
</dbReference>
<comment type="function">
    <text evidence="9">Acts as an acyl-protein thioesterase that hydrolyzes fatty acids from acylated residues in proteins. Regulates the mitochondrial S-depalmitoylation of the nucleophilic active site residue of peroxiredoxin-5/PRDX5, a key antioxidant protein, therefore modulating mitochondrial antioxidant ability. Also catalyzes the deglucuronidation of mycophenolic acid acyl-glucuronide, an active metabolite of the immunosuppressant drug mycophenolate.</text>
</comment>
<dbReference type="EMBL" id="PDZR01000010">
    <property type="protein sequence ID" value="PNG26006.1"/>
    <property type="molecule type" value="Genomic_DNA"/>
</dbReference>
<dbReference type="Proteomes" id="UP000236286">
    <property type="component" value="Unassembled WGS sequence"/>
</dbReference>
<dbReference type="PANTHER" id="PTHR16138:SF7">
    <property type="entry name" value="PALMITOYL-PROTEIN THIOESTERASE ABHD10, MITOCHONDRIAL"/>
    <property type="match status" value="1"/>
</dbReference>
<dbReference type="SUPFAM" id="SSF53474">
    <property type="entry name" value="alpha/beta-Hydrolases"/>
    <property type="match status" value="1"/>
</dbReference>
<evidence type="ECO:0000313" key="14">
    <source>
        <dbReference type="Proteomes" id="UP000236286"/>
    </source>
</evidence>
<name>A0A2J7TGX6_METSI</name>
<dbReference type="GO" id="GO:0008474">
    <property type="term" value="F:palmitoyl-(protein) hydrolase activity"/>
    <property type="evidence" value="ECO:0007669"/>
    <property type="project" value="UniProtKB-EC"/>
</dbReference>
<comment type="caution">
    <text evidence="13">The sequence shown here is derived from an EMBL/GenBank/DDBJ whole genome shotgun (WGS) entry which is preliminary data.</text>
</comment>
<comment type="catalytic activity">
    <reaction evidence="10">
        <text>S-hexadecanoyl-L-cysteinyl-[protein] + H2O = L-cysteinyl-[protein] + hexadecanoate + H(+)</text>
        <dbReference type="Rhea" id="RHEA:19233"/>
        <dbReference type="Rhea" id="RHEA-COMP:10131"/>
        <dbReference type="Rhea" id="RHEA-COMP:11032"/>
        <dbReference type="ChEBI" id="CHEBI:7896"/>
        <dbReference type="ChEBI" id="CHEBI:15377"/>
        <dbReference type="ChEBI" id="CHEBI:15378"/>
        <dbReference type="ChEBI" id="CHEBI:29950"/>
        <dbReference type="ChEBI" id="CHEBI:74151"/>
        <dbReference type="EC" id="3.1.2.22"/>
    </reaction>
    <physiologicalReaction direction="left-to-right" evidence="10">
        <dbReference type="Rhea" id="RHEA:19234"/>
    </physiologicalReaction>
</comment>
<evidence type="ECO:0000313" key="13">
    <source>
        <dbReference type="EMBL" id="PNG26006.1"/>
    </source>
</evidence>
<dbReference type="RefSeq" id="WP_102843690.1">
    <property type="nucleotide sequence ID" value="NZ_PDZR01000010.1"/>
</dbReference>
<evidence type="ECO:0000256" key="3">
    <source>
        <dbReference type="ARBA" id="ARBA00022946"/>
    </source>
</evidence>
<evidence type="ECO:0000256" key="7">
    <source>
        <dbReference type="ARBA" id="ARBA00042645"/>
    </source>
</evidence>
<dbReference type="OrthoDB" id="9813296at2"/>
<dbReference type="InterPro" id="IPR029058">
    <property type="entry name" value="AB_hydrolase_fold"/>
</dbReference>
<organism evidence="13 14">
    <name type="scientific">Methylocella silvestris</name>
    <dbReference type="NCBI Taxonomy" id="199596"/>
    <lineage>
        <taxon>Bacteria</taxon>
        <taxon>Pseudomonadati</taxon>
        <taxon>Pseudomonadota</taxon>
        <taxon>Alphaproteobacteria</taxon>
        <taxon>Hyphomicrobiales</taxon>
        <taxon>Beijerinckiaceae</taxon>
        <taxon>Methylocella</taxon>
    </lineage>
</organism>
<evidence type="ECO:0000259" key="12">
    <source>
        <dbReference type="Pfam" id="PF12697"/>
    </source>
</evidence>
<dbReference type="AlphaFoldDB" id="A0A2J7TGX6"/>
<dbReference type="EC" id="3.1.2.22" evidence="1"/>
<evidence type="ECO:0000256" key="11">
    <source>
        <dbReference type="ARBA" id="ARBA00047972"/>
    </source>
</evidence>
<keyword evidence="3" id="KW-0809">Transit peptide</keyword>
<evidence type="ECO:0000256" key="10">
    <source>
        <dbReference type="ARBA" id="ARBA00047409"/>
    </source>
</evidence>
<dbReference type="InterPro" id="IPR052382">
    <property type="entry name" value="ABHD10_acyl-thioesterase"/>
</dbReference>
<feature type="domain" description="AB hydrolase-1" evidence="12">
    <location>
        <begin position="61"/>
        <end position="262"/>
    </location>
</feature>
<evidence type="ECO:0000256" key="1">
    <source>
        <dbReference type="ARBA" id="ARBA00012423"/>
    </source>
</evidence>
<evidence type="ECO:0000256" key="5">
    <source>
        <dbReference type="ARBA" id="ARBA00039314"/>
    </source>
</evidence>
<dbReference type="PANTHER" id="PTHR16138">
    <property type="entry name" value="MYCOPHENOLIC ACID ACYL-GLUCURONIDE ESTERASE, MITOCHONDRIAL"/>
    <property type="match status" value="1"/>
</dbReference>
<keyword evidence="2 13" id="KW-0378">Hydrolase</keyword>
<dbReference type="EC" id="3.1.1.93" evidence="4"/>
<evidence type="ECO:0000256" key="8">
    <source>
        <dbReference type="ARBA" id="ARBA00042704"/>
    </source>
</evidence>
<dbReference type="GO" id="GO:0102390">
    <property type="term" value="F:mycophenolic acid acyl-glucuronide esterase activity"/>
    <property type="evidence" value="ECO:0007669"/>
    <property type="project" value="UniProtKB-EC"/>
</dbReference>
<comment type="catalytic activity">
    <reaction evidence="11">
        <text>mycophenolic acid O-acyl-beta-D-glucuronide + H2O = mycophenolate + D-glucuronate + H(+)</text>
        <dbReference type="Rhea" id="RHEA:34179"/>
        <dbReference type="ChEBI" id="CHEBI:15377"/>
        <dbReference type="ChEBI" id="CHEBI:15378"/>
        <dbReference type="ChEBI" id="CHEBI:58720"/>
        <dbReference type="ChEBI" id="CHEBI:62932"/>
        <dbReference type="ChEBI" id="CHEBI:66982"/>
        <dbReference type="EC" id="3.1.1.93"/>
    </reaction>
    <physiologicalReaction direction="left-to-right" evidence="11">
        <dbReference type="Rhea" id="RHEA:34180"/>
    </physiologicalReaction>
</comment>
<protein>
    <recommendedName>
        <fullName evidence="5">Palmitoyl-protein thioesterase ABHD10, mitochondrial</fullName>
        <ecNumber evidence="4">3.1.1.93</ecNumber>
        <ecNumber evidence="1">3.1.2.22</ecNumber>
    </recommendedName>
    <alternativeName>
        <fullName evidence="7">Acyl-protein thioesterase ABHD10</fullName>
    </alternativeName>
    <alternativeName>
        <fullName evidence="8">Alpha/beta hydrolase domain-containing protein 10</fullName>
    </alternativeName>
    <alternativeName>
        <fullName evidence="6">Mycophenolic acid acyl-glucuronide esterase, mitochondrial</fullName>
    </alternativeName>
</protein>
<evidence type="ECO:0000256" key="2">
    <source>
        <dbReference type="ARBA" id="ARBA00022801"/>
    </source>
</evidence>
<accession>A0A2J7TGX6</accession>
<evidence type="ECO:0000256" key="9">
    <source>
        <dbReference type="ARBA" id="ARBA00046047"/>
    </source>
</evidence>
<evidence type="ECO:0000256" key="6">
    <source>
        <dbReference type="ARBA" id="ARBA00041520"/>
    </source>
</evidence>
<dbReference type="InterPro" id="IPR000073">
    <property type="entry name" value="AB_hydrolase_1"/>
</dbReference>
<sequence length="272" mass="29519">MEGQAAGFASTWEPDTEFLTVGAGGNARRIAFLRGAPLQDGGKPGIVWLGGFRSTMRGEKAAYLHQASCASEKAFLRFDYSGHGESEGRFEDGTIGRWLEESLAVLRELTVGPQILVGSSMGGWLALLVARALSGSGESGRLHGMALIAPAVDFTETLIFARMSKAERAELKADGRWLRPSRYGDGPYPISREFLEEGRRHLLFGGSIASHCPAHILQGMQDEDVPWRHALTLVEHMHGDPATLTLIKDGDHRLSRPQDLARIWAAVEGMGG</sequence>
<gene>
    <name evidence="13" type="ORF">CR492_10445</name>
</gene>
<proteinExistence type="predicted"/>
<evidence type="ECO:0000256" key="4">
    <source>
        <dbReference type="ARBA" id="ARBA00039132"/>
    </source>
</evidence>
<reference evidence="13 14" key="1">
    <citation type="submission" date="2017-10" db="EMBL/GenBank/DDBJ databases">
        <title>Genome announcement of Methylocella silvestris TVC from permafrost.</title>
        <authorList>
            <person name="Wang J."/>
            <person name="Geng K."/>
            <person name="Ul-Haque F."/>
            <person name="Crombie A.T."/>
            <person name="Street L.E."/>
            <person name="Wookey P.A."/>
            <person name="Murrell J.C."/>
            <person name="Pratscher J."/>
        </authorList>
    </citation>
    <scope>NUCLEOTIDE SEQUENCE [LARGE SCALE GENOMIC DNA]</scope>
    <source>
        <strain evidence="13 14">TVC</strain>
    </source>
</reference>
<dbReference type="Pfam" id="PF12697">
    <property type="entry name" value="Abhydrolase_6"/>
    <property type="match status" value="1"/>
</dbReference>